<reference evidence="1 2" key="1">
    <citation type="submission" date="2024-01" db="EMBL/GenBank/DDBJ databases">
        <title>The genomes of 5 underutilized Papilionoideae crops provide insights into root nodulation and disease resistanc.</title>
        <authorList>
            <person name="Jiang F."/>
        </authorList>
    </citation>
    <scope>NUCLEOTIDE SEQUENCE [LARGE SCALE GENOMIC DNA]</scope>
    <source>
        <strain evidence="1">LVBAO_FW01</strain>
        <tissue evidence="1">Leaves</tissue>
    </source>
</reference>
<evidence type="ECO:0000313" key="2">
    <source>
        <dbReference type="Proteomes" id="UP001367508"/>
    </source>
</evidence>
<organism evidence="1 2">
    <name type="scientific">Canavalia gladiata</name>
    <name type="common">Sword bean</name>
    <name type="synonym">Dolichos gladiatus</name>
    <dbReference type="NCBI Taxonomy" id="3824"/>
    <lineage>
        <taxon>Eukaryota</taxon>
        <taxon>Viridiplantae</taxon>
        <taxon>Streptophyta</taxon>
        <taxon>Embryophyta</taxon>
        <taxon>Tracheophyta</taxon>
        <taxon>Spermatophyta</taxon>
        <taxon>Magnoliopsida</taxon>
        <taxon>eudicotyledons</taxon>
        <taxon>Gunneridae</taxon>
        <taxon>Pentapetalae</taxon>
        <taxon>rosids</taxon>
        <taxon>fabids</taxon>
        <taxon>Fabales</taxon>
        <taxon>Fabaceae</taxon>
        <taxon>Papilionoideae</taxon>
        <taxon>50 kb inversion clade</taxon>
        <taxon>NPAAA clade</taxon>
        <taxon>indigoferoid/millettioid clade</taxon>
        <taxon>Phaseoleae</taxon>
        <taxon>Canavalia</taxon>
    </lineage>
</organism>
<accession>A0AAN9K021</accession>
<proteinExistence type="predicted"/>
<dbReference type="EMBL" id="JAYMYQ010000010">
    <property type="protein sequence ID" value="KAK7307511.1"/>
    <property type="molecule type" value="Genomic_DNA"/>
</dbReference>
<dbReference type="Proteomes" id="UP001367508">
    <property type="component" value="Unassembled WGS sequence"/>
</dbReference>
<protein>
    <submittedName>
        <fullName evidence="1">Uncharacterized protein</fullName>
    </submittedName>
</protein>
<dbReference type="AlphaFoldDB" id="A0AAN9K021"/>
<comment type="caution">
    <text evidence="1">The sequence shown here is derived from an EMBL/GenBank/DDBJ whole genome shotgun (WGS) entry which is preliminary data.</text>
</comment>
<sequence length="145" mass="16284">MLGWVCGKSLFTGITGNFSLNCGWLQAPVGDGVVYCSDELWFSRTIYCLYRGSLVVVEADVPGRAYCTIMEWWSQLCAITVLVVPTMLVLCGRVKCSIAFSREPRRSVLGDILLHEDLEFWPKNGEEFRVVVDTELNSVLKARNP</sequence>
<gene>
    <name evidence="1" type="ORF">VNO77_40642</name>
</gene>
<evidence type="ECO:0000313" key="1">
    <source>
        <dbReference type="EMBL" id="KAK7307511.1"/>
    </source>
</evidence>
<keyword evidence="2" id="KW-1185">Reference proteome</keyword>
<name>A0AAN9K021_CANGL</name>